<dbReference type="Pfam" id="PF21095">
    <property type="entry name" value="CarD_C"/>
    <property type="match status" value="1"/>
</dbReference>
<evidence type="ECO:0000313" key="3">
    <source>
        <dbReference type="Proteomes" id="UP000182135"/>
    </source>
</evidence>
<dbReference type="EMBL" id="FOOE01000004">
    <property type="protein sequence ID" value="SFF62705.1"/>
    <property type="molecule type" value="Genomic_DNA"/>
</dbReference>
<gene>
    <name evidence="2" type="ORF">SAMN04487885_104194</name>
</gene>
<accession>A0A1I2K699</accession>
<organism evidence="2 3">
    <name type="scientific">Clostridium cadaveris</name>
    <dbReference type="NCBI Taxonomy" id="1529"/>
    <lineage>
        <taxon>Bacteria</taxon>
        <taxon>Bacillati</taxon>
        <taxon>Bacillota</taxon>
        <taxon>Clostridia</taxon>
        <taxon>Eubacteriales</taxon>
        <taxon>Clostridiaceae</taxon>
        <taxon>Clostridium</taxon>
    </lineage>
</organism>
<dbReference type="Gene3D" id="2.40.10.170">
    <property type="match status" value="1"/>
</dbReference>
<dbReference type="PANTHER" id="PTHR38447:SF1">
    <property type="entry name" value="RNA POLYMERASE-BINDING TRANSCRIPTION FACTOR CARD"/>
    <property type="match status" value="1"/>
</dbReference>
<dbReference type="Pfam" id="PF02559">
    <property type="entry name" value="CarD_TRCF_RID"/>
    <property type="match status" value="1"/>
</dbReference>
<dbReference type="eggNOG" id="COG1329">
    <property type="taxonomic scope" value="Bacteria"/>
</dbReference>
<feature type="domain" description="CarD-like/TRCF RNAP-interacting" evidence="1">
    <location>
        <begin position="1"/>
        <end position="115"/>
    </location>
</feature>
<sequence>MFNISDTIVYPNQGIGTIVSIQEEPFLGELQTYYKIKFRNSSLEIMLPKKRLENSNIRLLSNSEDLDDAFDHIDDFAEDLCEMNECNLKERMLQNSLKLKSSTIKDYIEVILNLTEVQTHHHLNSSEKQMLTSTTSSLIDEISLAKDITTENAADLLDDLLSKVKQ</sequence>
<dbReference type="RefSeq" id="WP_027637388.1">
    <property type="nucleotide sequence ID" value="NZ_BAAACD010000045.1"/>
</dbReference>
<dbReference type="AlphaFoldDB" id="A0A1I2K699"/>
<dbReference type="Gene3D" id="1.20.58.1290">
    <property type="entry name" value="CarD-like, C-terminal domain"/>
    <property type="match status" value="1"/>
</dbReference>
<dbReference type="GO" id="GO:0009303">
    <property type="term" value="P:rRNA transcription"/>
    <property type="evidence" value="ECO:0007669"/>
    <property type="project" value="TreeGrafter"/>
</dbReference>
<dbReference type="InterPro" id="IPR052531">
    <property type="entry name" value="CarD-like_regulator"/>
</dbReference>
<name>A0A1I2K699_9CLOT</name>
<dbReference type="SMART" id="SM01058">
    <property type="entry name" value="CarD_TRCF"/>
    <property type="match status" value="1"/>
</dbReference>
<dbReference type="STRING" id="1529.SAMN04487885_104194"/>
<keyword evidence="3" id="KW-1185">Reference proteome</keyword>
<dbReference type="PANTHER" id="PTHR38447">
    <property type="entry name" value="TRANSCRIPTION FACTOR YDEB-RELATED"/>
    <property type="match status" value="1"/>
</dbReference>
<evidence type="ECO:0000313" key="2">
    <source>
        <dbReference type="EMBL" id="SFF62705.1"/>
    </source>
</evidence>
<dbReference type="InterPro" id="IPR048792">
    <property type="entry name" value="CarD_C"/>
</dbReference>
<protein>
    <submittedName>
        <fullName evidence="2">Transcriptional regulator, CarD family</fullName>
    </submittedName>
</protein>
<dbReference type="Proteomes" id="UP000182135">
    <property type="component" value="Unassembled WGS sequence"/>
</dbReference>
<dbReference type="InterPro" id="IPR036101">
    <property type="entry name" value="CarD-like/TRCF_RID_sf"/>
</dbReference>
<dbReference type="SUPFAM" id="SSF141259">
    <property type="entry name" value="CarD-like"/>
    <property type="match status" value="1"/>
</dbReference>
<dbReference type="InterPro" id="IPR042215">
    <property type="entry name" value="CarD-like_C"/>
</dbReference>
<reference evidence="2 3" key="1">
    <citation type="submission" date="2016-10" db="EMBL/GenBank/DDBJ databases">
        <authorList>
            <person name="de Groot N.N."/>
        </authorList>
    </citation>
    <scope>NUCLEOTIDE SEQUENCE [LARGE SCALE GENOMIC DNA]</scope>
    <source>
        <strain evidence="2 3">NLAE-zl-G419</strain>
    </source>
</reference>
<dbReference type="InterPro" id="IPR003711">
    <property type="entry name" value="CarD-like/TRCF_RID"/>
</dbReference>
<proteinExistence type="predicted"/>
<evidence type="ECO:0000259" key="1">
    <source>
        <dbReference type="SMART" id="SM01058"/>
    </source>
</evidence>